<dbReference type="FunFam" id="3.90.76.10:FF:000001">
    <property type="entry name" value="Oligopeptide ABC transporter substrate-binding protein"/>
    <property type="match status" value="1"/>
</dbReference>
<dbReference type="Gene3D" id="3.40.190.10">
    <property type="entry name" value="Periplasmic binding protein-like II"/>
    <property type="match status" value="1"/>
</dbReference>
<dbReference type="Gene3D" id="3.90.76.10">
    <property type="entry name" value="Dipeptide-binding Protein, Domain 1"/>
    <property type="match status" value="1"/>
</dbReference>
<dbReference type="GO" id="GO:0043190">
    <property type="term" value="C:ATP-binding cassette (ABC) transporter complex"/>
    <property type="evidence" value="ECO:0007669"/>
    <property type="project" value="InterPro"/>
</dbReference>
<feature type="domain" description="Solute-binding protein family 5" evidence="6">
    <location>
        <begin position="95"/>
        <end position="478"/>
    </location>
</feature>
<organism evidence="7 8">
    <name type="scientific">Sinobacterium caligoides</name>
    <dbReference type="NCBI Taxonomy" id="933926"/>
    <lineage>
        <taxon>Bacteria</taxon>
        <taxon>Pseudomonadati</taxon>
        <taxon>Pseudomonadota</taxon>
        <taxon>Gammaproteobacteria</taxon>
        <taxon>Cellvibrionales</taxon>
        <taxon>Spongiibacteraceae</taxon>
        <taxon>Sinobacterium</taxon>
    </lineage>
</organism>
<dbReference type="PANTHER" id="PTHR30290:SF10">
    <property type="entry name" value="PERIPLASMIC OLIGOPEPTIDE-BINDING PROTEIN-RELATED"/>
    <property type="match status" value="1"/>
</dbReference>
<protein>
    <submittedName>
        <fullName evidence="7">Oligopeptide transport system substrate-binding protein</fullName>
    </submittedName>
</protein>
<evidence type="ECO:0000256" key="3">
    <source>
        <dbReference type="ARBA" id="ARBA00022448"/>
    </source>
</evidence>
<feature type="chain" id="PRO_5017999588" evidence="5">
    <location>
        <begin position="43"/>
        <end position="562"/>
    </location>
</feature>
<dbReference type="InterPro" id="IPR030678">
    <property type="entry name" value="Peptide/Ni-bd"/>
</dbReference>
<comment type="similarity">
    <text evidence="2">Belongs to the bacterial solute-binding protein 5 family.</text>
</comment>
<dbReference type="GO" id="GO:0015833">
    <property type="term" value="P:peptide transport"/>
    <property type="evidence" value="ECO:0007669"/>
    <property type="project" value="TreeGrafter"/>
</dbReference>
<accession>A0A3N2DP44</accession>
<dbReference type="InterPro" id="IPR000914">
    <property type="entry name" value="SBP_5_dom"/>
</dbReference>
<evidence type="ECO:0000256" key="1">
    <source>
        <dbReference type="ARBA" id="ARBA00004196"/>
    </source>
</evidence>
<comment type="subcellular location">
    <subcellularLocation>
        <location evidence="1">Cell envelope</location>
    </subcellularLocation>
</comment>
<dbReference type="PIRSF" id="PIRSF002741">
    <property type="entry name" value="MppA"/>
    <property type="match status" value="1"/>
</dbReference>
<dbReference type="Gene3D" id="3.10.105.10">
    <property type="entry name" value="Dipeptide-binding Protein, Domain 3"/>
    <property type="match status" value="1"/>
</dbReference>
<reference evidence="7 8" key="1">
    <citation type="submission" date="2018-11" db="EMBL/GenBank/DDBJ databases">
        <title>Genomic Encyclopedia of Type Strains, Phase IV (KMG-IV): sequencing the most valuable type-strain genomes for metagenomic binning, comparative biology and taxonomic classification.</title>
        <authorList>
            <person name="Goeker M."/>
        </authorList>
    </citation>
    <scope>NUCLEOTIDE SEQUENCE [LARGE SCALE GENOMIC DNA]</scope>
    <source>
        <strain evidence="7 8">DSM 100316</strain>
    </source>
</reference>
<feature type="signal peptide" evidence="5">
    <location>
        <begin position="1"/>
        <end position="42"/>
    </location>
</feature>
<dbReference type="CDD" id="cd08504">
    <property type="entry name" value="PBP2_OppA"/>
    <property type="match status" value="1"/>
</dbReference>
<name>A0A3N2DP44_9GAMM</name>
<dbReference type="AlphaFoldDB" id="A0A3N2DP44"/>
<keyword evidence="4 5" id="KW-0732">Signal</keyword>
<dbReference type="InterPro" id="IPR039424">
    <property type="entry name" value="SBP_5"/>
</dbReference>
<evidence type="ECO:0000313" key="7">
    <source>
        <dbReference type="EMBL" id="ROS01472.1"/>
    </source>
</evidence>
<keyword evidence="8" id="KW-1185">Reference proteome</keyword>
<evidence type="ECO:0000256" key="5">
    <source>
        <dbReference type="SAM" id="SignalP"/>
    </source>
</evidence>
<keyword evidence="3" id="KW-0813">Transport</keyword>
<dbReference type="GO" id="GO:1904680">
    <property type="term" value="F:peptide transmembrane transporter activity"/>
    <property type="evidence" value="ECO:0007669"/>
    <property type="project" value="TreeGrafter"/>
</dbReference>
<gene>
    <name evidence="7" type="ORF">EDC56_1914</name>
</gene>
<dbReference type="SUPFAM" id="SSF53850">
    <property type="entry name" value="Periplasmic binding protein-like II"/>
    <property type="match status" value="1"/>
</dbReference>
<sequence>MLWKTLPLRLQRPGRLRALVGRSALASLFSLAILLAPSQASAQGAVNEKTQTLTLALTSEPPSASTLLGTDQVSFWLIDHITEGLMGYDKNNALTGAIAKRWELRDDGATFWLRKDAKWSDGSPVTAHDFVFAWREVLKPATASEYAFILYPIKNAEAVNKGELSSDQLGVRAVGDYRLEVTFTQPCAYFLDLTAFISYRPVKEEFFKQYGRAYASDPDKMLYNGPFVLTKWVHGASLNMKKNEHYWNKEVVKLQEIDVPYITSDTSALYNLFKDGEIAMKVVPGIGPDTIKKALADHLPMRKFNDGSNFYMEFNHRPDRLTSNRNLRKAIQLVFDQQLFTNKVVASPGNKPSYSLFPDWVRGAEQPLYKEYPPKFPANDEKLAREYLEKAKQELGLEQIPPLILLSTDSPGANKQSEYVQSLLKRTLGLDIKIDKQIFKQRLAKMGTGEFDLVGSGWGPDFNDAMTFAELFASWNKNNRGRYSNPEYDRLVRLAQSTTDPKTRAHAFGELQQLLIDDAAIINQYQRGYVYLQNTHLRGVVRRIFGGDPVFKYAYIEEEQEK</sequence>
<dbReference type="PANTHER" id="PTHR30290">
    <property type="entry name" value="PERIPLASMIC BINDING COMPONENT OF ABC TRANSPORTER"/>
    <property type="match status" value="1"/>
</dbReference>
<dbReference type="Pfam" id="PF00496">
    <property type="entry name" value="SBP_bac_5"/>
    <property type="match status" value="1"/>
</dbReference>
<proteinExistence type="inferred from homology"/>
<evidence type="ECO:0000256" key="2">
    <source>
        <dbReference type="ARBA" id="ARBA00005695"/>
    </source>
</evidence>
<comment type="caution">
    <text evidence="7">The sequence shown here is derived from an EMBL/GenBank/DDBJ whole genome shotgun (WGS) entry which is preliminary data.</text>
</comment>
<dbReference type="Proteomes" id="UP000275394">
    <property type="component" value="Unassembled WGS sequence"/>
</dbReference>
<evidence type="ECO:0000313" key="8">
    <source>
        <dbReference type="Proteomes" id="UP000275394"/>
    </source>
</evidence>
<evidence type="ECO:0000259" key="6">
    <source>
        <dbReference type="Pfam" id="PF00496"/>
    </source>
</evidence>
<dbReference type="EMBL" id="RKHR01000004">
    <property type="protein sequence ID" value="ROS01472.1"/>
    <property type="molecule type" value="Genomic_DNA"/>
</dbReference>
<dbReference type="GO" id="GO:0030288">
    <property type="term" value="C:outer membrane-bounded periplasmic space"/>
    <property type="evidence" value="ECO:0007669"/>
    <property type="project" value="UniProtKB-ARBA"/>
</dbReference>
<evidence type="ECO:0000256" key="4">
    <source>
        <dbReference type="ARBA" id="ARBA00022729"/>
    </source>
</evidence>